<dbReference type="InParanoid" id="H2YXV1"/>
<dbReference type="Pfam" id="PF00076">
    <property type="entry name" value="RRM_1"/>
    <property type="match status" value="1"/>
</dbReference>
<organism evidence="4 5">
    <name type="scientific">Ciona savignyi</name>
    <name type="common">Pacific transparent sea squirt</name>
    <dbReference type="NCBI Taxonomy" id="51511"/>
    <lineage>
        <taxon>Eukaryota</taxon>
        <taxon>Metazoa</taxon>
        <taxon>Chordata</taxon>
        <taxon>Tunicata</taxon>
        <taxon>Ascidiacea</taxon>
        <taxon>Phlebobranchia</taxon>
        <taxon>Cionidae</taxon>
        <taxon>Ciona</taxon>
    </lineage>
</organism>
<evidence type="ECO:0000256" key="2">
    <source>
        <dbReference type="PROSITE-ProRule" id="PRU00176"/>
    </source>
</evidence>
<evidence type="ECO:0000313" key="4">
    <source>
        <dbReference type="Ensembl" id="ENSCSAVP00000010162.1"/>
    </source>
</evidence>
<evidence type="ECO:0000259" key="3">
    <source>
        <dbReference type="PROSITE" id="PS50102"/>
    </source>
</evidence>
<evidence type="ECO:0000256" key="1">
    <source>
        <dbReference type="ARBA" id="ARBA00022884"/>
    </source>
</evidence>
<protein>
    <recommendedName>
        <fullName evidence="3">RRM domain-containing protein</fullName>
    </recommendedName>
</protein>
<evidence type="ECO:0000313" key="5">
    <source>
        <dbReference type="Proteomes" id="UP000007875"/>
    </source>
</evidence>
<dbReference type="Ensembl" id="ENSCSAVT00000010286.1">
    <property type="protein sequence ID" value="ENSCSAVP00000010162.1"/>
    <property type="gene ID" value="ENSCSAVG00000005996.1"/>
</dbReference>
<proteinExistence type="predicted"/>
<reference evidence="4" key="3">
    <citation type="submission" date="2025-09" db="UniProtKB">
        <authorList>
            <consortium name="Ensembl"/>
        </authorList>
    </citation>
    <scope>IDENTIFICATION</scope>
</reference>
<dbReference type="STRING" id="51511.ENSCSAVP00000010162"/>
<sequence length="208" mass="23091">MSSSNEHEGDNVDSSDLELMTMREKLIKMQEDAKKLKLLQSQQLALLQETASIKKAAEKQQNDPESSDNKSIHVANVHFSATEKQLSEHFSICGKVQRTTILKDAFTGHPKGFAYLQFEEPNSVSMALAFNGTTFCSRIIKVTKKSNEAAAKVIVAAPYRRPARSFPPPRFPGGRFSSRYASSGAYRPRGRAMGARNKKWVKPGLLST</sequence>
<dbReference type="InterPro" id="IPR035979">
    <property type="entry name" value="RBD_domain_sf"/>
</dbReference>
<keyword evidence="1 2" id="KW-0694">RNA-binding</keyword>
<dbReference type="Gene3D" id="3.30.70.330">
    <property type="match status" value="1"/>
</dbReference>
<feature type="domain" description="RRM" evidence="3">
    <location>
        <begin position="70"/>
        <end position="147"/>
    </location>
</feature>
<dbReference type="InterPro" id="IPR000504">
    <property type="entry name" value="RRM_dom"/>
</dbReference>
<name>H2YXV1_CIOSA</name>
<dbReference type="PANTHER" id="PTHR23236">
    <property type="entry name" value="EUKARYOTIC TRANSLATION INITIATION FACTOR 4B/4H"/>
    <property type="match status" value="1"/>
</dbReference>
<dbReference type="InterPro" id="IPR012677">
    <property type="entry name" value="Nucleotide-bd_a/b_plait_sf"/>
</dbReference>
<dbReference type="HOGENOM" id="CLU_012062_23_3_1"/>
<reference evidence="4" key="2">
    <citation type="submission" date="2025-08" db="UniProtKB">
        <authorList>
            <consortium name="Ensembl"/>
        </authorList>
    </citation>
    <scope>IDENTIFICATION</scope>
</reference>
<dbReference type="SMART" id="SM00360">
    <property type="entry name" value="RRM"/>
    <property type="match status" value="1"/>
</dbReference>
<dbReference type="OMA" id="LCIPRIH"/>
<dbReference type="Proteomes" id="UP000007875">
    <property type="component" value="Unassembled WGS sequence"/>
</dbReference>
<accession>H2YXV1</accession>
<dbReference type="AlphaFoldDB" id="H2YXV1"/>
<dbReference type="GO" id="GO:0008143">
    <property type="term" value="F:poly(A) binding"/>
    <property type="evidence" value="ECO:0007669"/>
    <property type="project" value="TreeGrafter"/>
</dbReference>
<reference evidence="5" key="1">
    <citation type="submission" date="2003-08" db="EMBL/GenBank/DDBJ databases">
        <authorList>
            <person name="Birren B."/>
            <person name="Nusbaum C."/>
            <person name="Abebe A."/>
            <person name="Abouelleil A."/>
            <person name="Adekoya E."/>
            <person name="Ait-zahra M."/>
            <person name="Allen N."/>
            <person name="Allen T."/>
            <person name="An P."/>
            <person name="Anderson M."/>
            <person name="Anderson S."/>
            <person name="Arachchi H."/>
            <person name="Armbruster J."/>
            <person name="Bachantsang P."/>
            <person name="Baldwin J."/>
            <person name="Barry A."/>
            <person name="Bayul T."/>
            <person name="Blitshsteyn B."/>
            <person name="Bloom T."/>
            <person name="Blye J."/>
            <person name="Boguslavskiy L."/>
            <person name="Borowsky M."/>
            <person name="Boukhgalter B."/>
            <person name="Brunache A."/>
            <person name="Butler J."/>
            <person name="Calixte N."/>
            <person name="Calvo S."/>
            <person name="Camarata J."/>
            <person name="Campo K."/>
            <person name="Chang J."/>
            <person name="Cheshatsang Y."/>
            <person name="Citroen M."/>
            <person name="Collymore A."/>
            <person name="Considine T."/>
            <person name="Cook A."/>
            <person name="Cooke P."/>
            <person name="Corum B."/>
            <person name="Cuomo C."/>
            <person name="David R."/>
            <person name="Dawoe T."/>
            <person name="Degray S."/>
            <person name="Dodge S."/>
            <person name="Dooley K."/>
            <person name="Dorje P."/>
            <person name="Dorjee K."/>
            <person name="Dorris L."/>
            <person name="Duffey N."/>
            <person name="Dupes A."/>
            <person name="Elkins T."/>
            <person name="Engels R."/>
            <person name="Erickson J."/>
            <person name="Farina A."/>
            <person name="Faro S."/>
            <person name="Ferreira P."/>
            <person name="Fischer H."/>
            <person name="Fitzgerald M."/>
            <person name="Foley K."/>
            <person name="Gage D."/>
            <person name="Galagan J."/>
            <person name="Gearin G."/>
            <person name="Gnerre S."/>
            <person name="Gnirke A."/>
            <person name="Goyette A."/>
            <person name="Graham J."/>
            <person name="Grandbois E."/>
            <person name="Gyaltsen K."/>
            <person name="Hafez N."/>
            <person name="Hagopian D."/>
            <person name="Hagos B."/>
            <person name="Hall J."/>
            <person name="Hatcher B."/>
            <person name="Heller A."/>
            <person name="Higgins H."/>
            <person name="Honan T."/>
            <person name="Horn A."/>
            <person name="Houde N."/>
            <person name="Hughes L."/>
            <person name="Hulme W."/>
            <person name="Husby E."/>
            <person name="Iliev I."/>
            <person name="Jaffe D."/>
            <person name="Jones C."/>
            <person name="Kamal M."/>
            <person name="Kamat A."/>
            <person name="Kamvysselis M."/>
            <person name="Karlsson E."/>
            <person name="Kells C."/>
            <person name="Kieu A."/>
            <person name="Kisner P."/>
            <person name="Kodira C."/>
            <person name="Kulbokas E."/>
            <person name="Labutti K."/>
            <person name="Lama D."/>
            <person name="Landers T."/>
            <person name="Leger J."/>
            <person name="Levine S."/>
            <person name="Lewis D."/>
            <person name="Lewis T."/>
            <person name="Lindblad-toh K."/>
            <person name="Liu X."/>
            <person name="Lokyitsang T."/>
            <person name="Lokyitsang Y."/>
            <person name="Lucien O."/>
            <person name="Lui A."/>
            <person name="Ma L.J."/>
            <person name="Mabbitt R."/>
            <person name="Macdonald J."/>
            <person name="Maclean C."/>
            <person name="Major J."/>
            <person name="Manning J."/>
            <person name="Marabella R."/>
            <person name="Maru K."/>
            <person name="Matthews C."/>
            <person name="Mauceli E."/>
            <person name="Mccarthy M."/>
            <person name="Mcdonough S."/>
            <person name="Mcghee T."/>
            <person name="Meldrim J."/>
            <person name="Meneus L."/>
            <person name="Mesirov J."/>
            <person name="Mihalev A."/>
            <person name="Mihova T."/>
            <person name="Mikkelsen T."/>
            <person name="Mlenga V."/>
            <person name="Moru K."/>
            <person name="Mozes J."/>
            <person name="Mulrain L."/>
            <person name="Munson G."/>
            <person name="Naylor J."/>
            <person name="Newes C."/>
            <person name="Nguyen C."/>
            <person name="Nguyen N."/>
            <person name="Nguyen T."/>
            <person name="Nicol R."/>
            <person name="Nielsen C."/>
            <person name="Nizzari M."/>
            <person name="Norbu C."/>
            <person name="Norbu N."/>
            <person name="O'donnell P."/>
            <person name="Okoawo O."/>
            <person name="O'leary S."/>
            <person name="Omotosho B."/>
            <person name="O'neill K."/>
            <person name="Osman S."/>
            <person name="Parker S."/>
            <person name="Perrin D."/>
            <person name="Phunkhang P."/>
            <person name="Piqani B."/>
            <person name="Purcell S."/>
            <person name="Rachupka T."/>
            <person name="Ramasamy U."/>
            <person name="Rameau R."/>
            <person name="Ray V."/>
            <person name="Raymond C."/>
            <person name="Retta R."/>
            <person name="Richardson S."/>
            <person name="Rise C."/>
            <person name="Rodriguez J."/>
            <person name="Rogers J."/>
            <person name="Rogov P."/>
            <person name="Rutman M."/>
            <person name="Schupbach R."/>
            <person name="Seaman C."/>
            <person name="Settipalli S."/>
            <person name="Sharpe T."/>
            <person name="Sheridan J."/>
            <person name="Sherpa N."/>
            <person name="Shi J."/>
            <person name="Smirnov S."/>
            <person name="Smith C."/>
            <person name="Sougnez C."/>
            <person name="Spencer B."/>
            <person name="Stalker J."/>
            <person name="Stange-thomann N."/>
            <person name="Stavropoulos S."/>
            <person name="Stetson K."/>
            <person name="Stone C."/>
            <person name="Stone S."/>
            <person name="Stubbs M."/>
            <person name="Talamas J."/>
            <person name="Tchuinga P."/>
            <person name="Tenzing P."/>
            <person name="Tesfaye S."/>
            <person name="Theodore J."/>
            <person name="Thoulutsang Y."/>
            <person name="Topham K."/>
            <person name="Towey S."/>
            <person name="Tsamla T."/>
            <person name="Tsomo N."/>
            <person name="Vallee D."/>
            <person name="Vassiliev H."/>
            <person name="Venkataraman V."/>
            <person name="Vinson J."/>
            <person name="Vo A."/>
            <person name="Wade C."/>
            <person name="Wang S."/>
            <person name="Wangchuk T."/>
            <person name="Wangdi T."/>
            <person name="Whittaker C."/>
            <person name="Wilkinson J."/>
            <person name="Wu Y."/>
            <person name="Wyman D."/>
            <person name="Yadav S."/>
            <person name="Yang S."/>
            <person name="Yang X."/>
            <person name="Yeager S."/>
            <person name="Yee E."/>
            <person name="Young G."/>
            <person name="Zainoun J."/>
            <person name="Zembeck L."/>
            <person name="Zimmer A."/>
            <person name="Zody M."/>
            <person name="Lander E."/>
        </authorList>
    </citation>
    <scope>NUCLEOTIDE SEQUENCE [LARGE SCALE GENOMIC DNA]</scope>
</reference>
<keyword evidence="5" id="KW-1185">Reference proteome</keyword>
<dbReference type="SUPFAM" id="SSF54928">
    <property type="entry name" value="RNA-binding domain, RBD"/>
    <property type="match status" value="1"/>
</dbReference>
<dbReference type="eggNOG" id="KOG4209">
    <property type="taxonomic scope" value="Eukaryota"/>
</dbReference>
<dbReference type="PROSITE" id="PS50102">
    <property type="entry name" value="RRM"/>
    <property type="match status" value="1"/>
</dbReference>
<dbReference type="PANTHER" id="PTHR23236:SF12">
    <property type="entry name" value="EUKARYOTIC INITIATION FACTOR 4B-RELATED"/>
    <property type="match status" value="1"/>
</dbReference>